<accession>A0A8J6THP3</accession>
<comment type="caution">
    <text evidence="2">The sequence shown here is derived from an EMBL/GenBank/DDBJ whole genome shotgun (WGS) entry which is preliminary data.</text>
</comment>
<name>A0A8J6THP3_9CHLR</name>
<organism evidence="2 3">
    <name type="scientific">Candidatus Desulfolinea nitratireducens</name>
    <dbReference type="NCBI Taxonomy" id="2841698"/>
    <lineage>
        <taxon>Bacteria</taxon>
        <taxon>Bacillati</taxon>
        <taxon>Chloroflexota</taxon>
        <taxon>Anaerolineae</taxon>
        <taxon>Anaerolineales</taxon>
        <taxon>Anaerolineales incertae sedis</taxon>
        <taxon>Candidatus Desulfolinea</taxon>
    </lineage>
</organism>
<feature type="transmembrane region" description="Helical" evidence="1">
    <location>
        <begin position="126"/>
        <end position="142"/>
    </location>
</feature>
<evidence type="ECO:0000256" key="1">
    <source>
        <dbReference type="SAM" id="Phobius"/>
    </source>
</evidence>
<dbReference type="AlphaFoldDB" id="A0A8J6THP3"/>
<feature type="transmembrane region" description="Helical" evidence="1">
    <location>
        <begin position="328"/>
        <end position="349"/>
    </location>
</feature>
<keyword evidence="1" id="KW-1133">Transmembrane helix</keyword>
<feature type="transmembrane region" description="Helical" evidence="1">
    <location>
        <begin position="27"/>
        <end position="43"/>
    </location>
</feature>
<sequence length="359" mass="40174">MIEFEHTIFIILLLSGILNAKPPRQRWATLVILVGVLLVFLPPARQISIPWEIILGIVIPLLLWQNIRRIINSNWRGWGSTIFWGITVLIFSFALWLVGVLNWSGAFLFGIIIASMIWRAGEPEAGASYLSQMGTLTLIFLLTEAEAAIQSPNFYLGGVFSGAFIGVGTALFSVYLLRMISPQLHPWISIGQVYIAYWFSYFIGVSAVTAALISVMVFVWLNQNRQLAYRVKKLPAPLNSWTGFSFVLGLFLLLGWQAHQPVSTLLFIEVIAGTFLGLIITWLGRKWNIAAFHKEQAYWMAGARIALLLFPSLVLWPRDTLHNPAQLTVAIGIAIFVIGFSHVGLSYYFPQGAYSKNIS</sequence>
<feature type="transmembrane region" description="Helical" evidence="1">
    <location>
        <begin position="154"/>
        <end position="177"/>
    </location>
</feature>
<evidence type="ECO:0000313" key="3">
    <source>
        <dbReference type="Proteomes" id="UP000614469"/>
    </source>
</evidence>
<keyword evidence="1" id="KW-0812">Transmembrane</keyword>
<feature type="transmembrane region" description="Helical" evidence="1">
    <location>
        <begin position="265"/>
        <end position="285"/>
    </location>
</feature>
<keyword evidence="1" id="KW-0472">Membrane</keyword>
<evidence type="ECO:0000313" key="2">
    <source>
        <dbReference type="EMBL" id="MBC8334845.1"/>
    </source>
</evidence>
<dbReference type="EMBL" id="JACNJN010000082">
    <property type="protein sequence ID" value="MBC8334845.1"/>
    <property type="molecule type" value="Genomic_DNA"/>
</dbReference>
<feature type="transmembrane region" description="Helical" evidence="1">
    <location>
        <begin position="297"/>
        <end position="316"/>
    </location>
</feature>
<feature type="transmembrane region" description="Helical" evidence="1">
    <location>
        <begin position="49"/>
        <end position="67"/>
    </location>
</feature>
<feature type="transmembrane region" description="Helical" evidence="1">
    <location>
        <begin position="88"/>
        <end position="114"/>
    </location>
</feature>
<feature type="transmembrane region" description="Helical" evidence="1">
    <location>
        <begin position="197"/>
        <end position="221"/>
    </location>
</feature>
<dbReference type="Proteomes" id="UP000614469">
    <property type="component" value="Unassembled WGS sequence"/>
</dbReference>
<gene>
    <name evidence="2" type="ORF">H8E29_06245</name>
</gene>
<reference evidence="2 3" key="1">
    <citation type="submission" date="2020-08" db="EMBL/GenBank/DDBJ databases">
        <title>Bridging the membrane lipid divide: bacteria of the FCB group superphylum have the potential to synthesize archaeal ether lipids.</title>
        <authorList>
            <person name="Villanueva L."/>
            <person name="Von Meijenfeldt F.A.B."/>
            <person name="Westbye A.B."/>
            <person name="Yadav S."/>
            <person name="Hopmans E.C."/>
            <person name="Dutilh B.E."/>
            <person name="Sinninghe Damste J.S."/>
        </authorList>
    </citation>
    <scope>NUCLEOTIDE SEQUENCE [LARGE SCALE GENOMIC DNA]</scope>
    <source>
        <strain evidence="2">NIOZ-UU36</strain>
    </source>
</reference>
<feature type="transmembrane region" description="Helical" evidence="1">
    <location>
        <begin position="241"/>
        <end position="259"/>
    </location>
</feature>
<protein>
    <submittedName>
        <fullName evidence="2">Uncharacterized protein</fullName>
    </submittedName>
</protein>
<proteinExistence type="predicted"/>